<dbReference type="InterPro" id="IPR033133">
    <property type="entry name" value="PUM-HD"/>
</dbReference>
<feature type="domain" description="PUM-HD" evidence="6">
    <location>
        <begin position="142"/>
        <end position="491"/>
    </location>
</feature>
<dbReference type="EMBL" id="JACGWJ010000011">
    <property type="protein sequence ID" value="KAL0387055.1"/>
    <property type="molecule type" value="Genomic_DNA"/>
</dbReference>
<dbReference type="Pfam" id="PF22493">
    <property type="entry name" value="PUF_NOP9"/>
    <property type="match status" value="1"/>
</dbReference>
<protein>
    <submittedName>
        <fullName evidence="7">Pumilio9</fullName>
    </submittedName>
</protein>
<reference evidence="7" key="1">
    <citation type="submission" date="2020-06" db="EMBL/GenBank/DDBJ databases">
        <authorList>
            <person name="Li T."/>
            <person name="Hu X."/>
            <person name="Zhang T."/>
            <person name="Song X."/>
            <person name="Zhang H."/>
            <person name="Dai N."/>
            <person name="Sheng W."/>
            <person name="Hou X."/>
            <person name="Wei L."/>
        </authorList>
    </citation>
    <scope>NUCLEOTIDE SEQUENCE</scope>
    <source>
        <strain evidence="7">G02</strain>
        <tissue evidence="7">Leaf</tissue>
    </source>
</reference>
<dbReference type="SUPFAM" id="SSF48371">
    <property type="entry name" value="ARM repeat"/>
    <property type="match status" value="1"/>
</dbReference>
<name>A0AAW2S3C0_SESRA</name>
<evidence type="ECO:0000256" key="5">
    <source>
        <dbReference type="PROSITE-ProRule" id="PRU00317"/>
    </source>
</evidence>
<comment type="function">
    <text evidence="4">Sequence-specific RNA-binding protein that regulates translation and mRNA stability by binding the 3'-UTR of target mRNAs.</text>
</comment>
<dbReference type="PANTHER" id="PTHR12537:SF129">
    <property type="entry name" value="PUMILIO HOMOLOG 15-LIKE"/>
    <property type="match status" value="1"/>
</dbReference>
<evidence type="ECO:0000256" key="2">
    <source>
        <dbReference type="ARBA" id="ARBA00022845"/>
    </source>
</evidence>
<feature type="repeat" description="Pumilio" evidence="5">
    <location>
        <begin position="313"/>
        <end position="349"/>
    </location>
</feature>
<dbReference type="GO" id="GO:0006417">
    <property type="term" value="P:regulation of translation"/>
    <property type="evidence" value="ECO:0007669"/>
    <property type="project" value="UniProtKB-KW"/>
</dbReference>
<reference evidence="7" key="2">
    <citation type="journal article" date="2024" name="Plant">
        <title>Genomic evolution and insights into agronomic trait innovations of Sesamum species.</title>
        <authorList>
            <person name="Miao H."/>
            <person name="Wang L."/>
            <person name="Qu L."/>
            <person name="Liu H."/>
            <person name="Sun Y."/>
            <person name="Le M."/>
            <person name="Wang Q."/>
            <person name="Wei S."/>
            <person name="Zheng Y."/>
            <person name="Lin W."/>
            <person name="Duan Y."/>
            <person name="Cao H."/>
            <person name="Xiong S."/>
            <person name="Wang X."/>
            <person name="Wei L."/>
            <person name="Li C."/>
            <person name="Ma Q."/>
            <person name="Ju M."/>
            <person name="Zhao R."/>
            <person name="Li G."/>
            <person name="Mu C."/>
            <person name="Tian Q."/>
            <person name="Mei H."/>
            <person name="Zhang T."/>
            <person name="Gao T."/>
            <person name="Zhang H."/>
        </authorList>
    </citation>
    <scope>NUCLEOTIDE SEQUENCE</scope>
    <source>
        <strain evidence="7">G02</strain>
    </source>
</reference>
<evidence type="ECO:0000256" key="3">
    <source>
        <dbReference type="ARBA" id="ARBA00022884"/>
    </source>
</evidence>
<dbReference type="InterPro" id="IPR001313">
    <property type="entry name" value="Pumilio_RNA-bd_rpt"/>
</dbReference>
<dbReference type="GO" id="GO:0003729">
    <property type="term" value="F:mRNA binding"/>
    <property type="evidence" value="ECO:0007669"/>
    <property type="project" value="TreeGrafter"/>
</dbReference>
<evidence type="ECO:0000313" key="7">
    <source>
        <dbReference type="EMBL" id="KAL0387055.1"/>
    </source>
</evidence>
<evidence type="ECO:0000259" key="6">
    <source>
        <dbReference type="PROSITE" id="PS50303"/>
    </source>
</evidence>
<dbReference type="InterPro" id="IPR016024">
    <property type="entry name" value="ARM-type_fold"/>
</dbReference>
<comment type="caution">
    <text evidence="7">The sequence shown here is derived from an EMBL/GenBank/DDBJ whole genome shotgun (WGS) entry which is preliminary data.</text>
</comment>
<dbReference type="Gene3D" id="1.25.10.10">
    <property type="entry name" value="Leucine-rich Repeat Variant"/>
    <property type="match status" value="1"/>
</dbReference>
<dbReference type="GO" id="GO:0005737">
    <property type="term" value="C:cytoplasm"/>
    <property type="evidence" value="ECO:0007669"/>
    <property type="project" value="TreeGrafter"/>
</dbReference>
<sequence>MAENHHAPPPPPLSDLYDHWKSHHLINAATANENPTLPETLYDFPLESELNRRYRLSPPPPTSDIHAISPVHGGGGGGSILRMRVQSAARGQNMGSYMQPQDYAVNLDLLSVNGVSDYNLGIGNNNRRRFTEYNYVNSRMRNCTTMLSSAYGIHEPSKFSLMLQCLRGNNILLMAKDQYGRQFLQRKLEEGSPAEIELIFAEIKDHVGKLMMDQSGSYFVKKLFEVCNQEQMTVLLLLVIGDELNLVPICLDNHGSRAMLKLLEHLRTREQRSLLMSVLRRIVVPLTRNTNGHNVIQHCFKLFPTEDNKHILNVVAENCLSIATDKNGCCILQQCLAHSHGQARDCLMAKITANALVLSQDPYGNYVVQYIVGLKIPQVAAKLVAKLAGNYVLLSINKYGSNVVEKCLRELDHHLSLPIVEEIINSPYFLMVLQDPYGNYVAQSALKICKPSLWEEGSCKDQVEQAVCVIMQTITTTSKTKCIITSMLSSPPTPSHNFVS</sequence>
<accession>A0AAW2S3C0</accession>
<proteinExistence type="predicted"/>
<keyword evidence="3" id="KW-0694">RNA-binding</keyword>
<dbReference type="FunFam" id="1.25.10.10:FF:000237">
    <property type="entry name" value="Pumilio homolog 9"/>
    <property type="match status" value="1"/>
</dbReference>
<dbReference type="PROSITE" id="PS50303">
    <property type="entry name" value="PUM_HD"/>
    <property type="match status" value="1"/>
</dbReference>
<dbReference type="InterPro" id="IPR033712">
    <property type="entry name" value="Pumilio_RNA-bd"/>
</dbReference>
<dbReference type="SMART" id="SM00025">
    <property type="entry name" value="Pumilio"/>
    <property type="match status" value="8"/>
</dbReference>
<evidence type="ECO:0000256" key="1">
    <source>
        <dbReference type="ARBA" id="ARBA00022737"/>
    </source>
</evidence>
<feature type="repeat" description="Pumilio" evidence="5">
    <location>
        <begin position="202"/>
        <end position="237"/>
    </location>
</feature>
<feature type="repeat" description="Pumilio" evidence="5">
    <location>
        <begin position="350"/>
        <end position="385"/>
    </location>
</feature>
<dbReference type="PROSITE" id="PS50302">
    <property type="entry name" value="PUM"/>
    <property type="match status" value="5"/>
</dbReference>
<keyword evidence="1" id="KW-0677">Repeat</keyword>
<dbReference type="PANTHER" id="PTHR12537">
    <property type="entry name" value="RNA BINDING PROTEIN PUMILIO-RELATED"/>
    <property type="match status" value="1"/>
</dbReference>
<gene>
    <name evidence="7" type="ORF">Sradi_2587300</name>
</gene>
<dbReference type="AlphaFoldDB" id="A0AAW2S3C0"/>
<organism evidence="7">
    <name type="scientific">Sesamum radiatum</name>
    <name type="common">Black benniseed</name>
    <dbReference type="NCBI Taxonomy" id="300843"/>
    <lineage>
        <taxon>Eukaryota</taxon>
        <taxon>Viridiplantae</taxon>
        <taxon>Streptophyta</taxon>
        <taxon>Embryophyta</taxon>
        <taxon>Tracheophyta</taxon>
        <taxon>Spermatophyta</taxon>
        <taxon>Magnoliopsida</taxon>
        <taxon>eudicotyledons</taxon>
        <taxon>Gunneridae</taxon>
        <taxon>Pentapetalae</taxon>
        <taxon>asterids</taxon>
        <taxon>lamiids</taxon>
        <taxon>Lamiales</taxon>
        <taxon>Pedaliaceae</taxon>
        <taxon>Sesamum</taxon>
    </lineage>
</organism>
<dbReference type="CDD" id="cd07920">
    <property type="entry name" value="Pumilio"/>
    <property type="match status" value="1"/>
</dbReference>
<dbReference type="InterPro" id="IPR011989">
    <property type="entry name" value="ARM-like"/>
</dbReference>
<evidence type="ECO:0000256" key="4">
    <source>
        <dbReference type="ARBA" id="ARBA00058490"/>
    </source>
</evidence>
<feature type="repeat" description="Pumilio" evidence="5">
    <location>
        <begin position="165"/>
        <end position="201"/>
    </location>
</feature>
<feature type="repeat" description="Pumilio" evidence="5">
    <location>
        <begin position="386"/>
        <end position="425"/>
    </location>
</feature>
<keyword evidence="2" id="KW-0810">Translation regulation</keyword>
<dbReference type="Pfam" id="PF00806">
    <property type="entry name" value="PUF"/>
    <property type="match status" value="1"/>
</dbReference>